<dbReference type="InterPro" id="IPR011837">
    <property type="entry name" value="Glycogen_debranch_GlgX"/>
</dbReference>
<dbReference type="Pfam" id="PF00128">
    <property type="entry name" value="Alpha-amylase"/>
    <property type="match status" value="1"/>
</dbReference>
<keyword evidence="2 6" id="KW-0321">Glycogen metabolism</keyword>
<dbReference type="InterPro" id="IPR014756">
    <property type="entry name" value="Ig_E-set"/>
</dbReference>
<dbReference type="InterPro" id="IPR022844">
    <property type="entry name" value="Glycogen_debranch_bac"/>
</dbReference>
<dbReference type="InterPro" id="IPR040784">
    <property type="entry name" value="GlgX_C"/>
</dbReference>
<keyword evidence="4 6" id="KW-0119">Carbohydrate metabolism</keyword>
<sequence>MTSLREGLPAPRGAHYDGKGVNFTLFSQHAERVELCLFDASGTETRVDLPSRSGDIWHGYLPGGKPGQRYGYRVHGPWQPQQGQRFNPAKLLLDPCAHEVLGDVTDDPCFQCGVQQPDPLDSGPLAPKSVVLADDFDWDEDAPPRVPWGSTVIYEAHVRGLTKLHPDIPEAIRGTYAALGHPVMIDYFQRLGITSLELLPVACFASEPRLLRMGLSNYWGYNPLACYALEARYASGQHQLHPRQEFQQAVKALHQAGIEVILDVVFNHSAELEETGPTLSMRGVDNQSYYWLDGQGEYQNWTGCGNTQNLSHPQVMAWMLDCLRYWVEECHVDGFRFDLATVLGRTPDYHQDAPLFQAIAADPVLSGCKLIAEPWDIGIGGYQVGNFPPPFAEWNDHFRDATRRYWLHGELSNGDFARRFAGSSDIFDRGGRRPSSSINLITAHDGFTLRDVVSYEHKHNEANGEDNRDGSNNNFSHNHGVEGLQAPLLIMEHRRRSVHALLATLLLAQGTPMLLAGDEHGHSQHGNNNAYCQDNPLTWFNWQQHDRGLFAFTAALIHLRRRIPALQQDRWWQDGDGNVEWLNDQGQPLTTEQWEQGAHRLQIRLSQHWLLTINATEEVYDLVLPEGKWHAIPPFAGDDNPILSTVWHGAAHGVCVFQEQS</sequence>
<dbReference type="Pfam" id="PF02922">
    <property type="entry name" value="CBM_48"/>
    <property type="match status" value="1"/>
</dbReference>
<dbReference type="Pfam" id="PF18390">
    <property type="entry name" value="GlgX_C"/>
    <property type="match status" value="1"/>
</dbReference>
<dbReference type="Proteomes" id="UP000677515">
    <property type="component" value="Chromosome"/>
</dbReference>
<comment type="catalytic activity">
    <reaction evidence="6">
        <text>Hydrolysis of (1-&gt;6)-alpha-D-glucosidic linkages to branches with degrees of polymerization of three or four glucose residues in limit dextrin.</text>
        <dbReference type="EC" id="3.2.1.196"/>
    </reaction>
</comment>
<dbReference type="Gene3D" id="3.20.20.80">
    <property type="entry name" value="Glycosidases"/>
    <property type="match status" value="1"/>
</dbReference>
<feature type="domain" description="Glycosyl hydrolase family 13 catalytic" evidence="7">
    <location>
        <begin position="130"/>
        <end position="560"/>
    </location>
</feature>
<evidence type="ECO:0000313" key="8">
    <source>
        <dbReference type="EMBL" id="BCQ32983.1"/>
    </source>
</evidence>
<dbReference type="InterPro" id="IPR044505">
    <property type="entry name" value="GlgX_Isoamylase_N_E_set"/>
</dbReference>
<dbReference type="InterPro" id="IPR013780">
    <property type="entry name" value="Glyco_hydro_b"/>
</dbReference>
<dbReference type="SMART" id="SM00642">
    <property type="entry name" value="Aamy"/>
    <property type="match status" value="1"/>
</dbReference>
<gene>
    <name evidence="6 8" type="primary">glgX</name>
    <name evidence="8" type="ORF">ERHA53_03260</name>
</gene>
<keyword evidence="5 6" id="KW-0326">Glycosidase</keyword>
<keyword evidence="3 6" id="KW-0378">Hydrolase</keyword>
<name>A0ABM7MUV1_ERWRD</name>
<accession>A0ABM7MUV1</accession>
<feature type="active site" description="Nucleophile" evidence="6">
    <location>
        <position position="338"/>
    </location>
</feature>
<evidence type="ECO:0000259" key="7">
    <source>
        <dbReference type="SMART" id="SM00642"/>
    </source>
</evidence>
<reference evidence="8 9" key="1">
    <citation type="submission" date="2021-01" db="EMBL/GenBank/DDBJ databases">
        <title>Complete genome sequence of Erwinia rhapontici MAFF 311153.</title>
        <authorList>
            <person name="Morohoshi T."/>
            <person name="Someya N."/>
        </authorList>
    </citation>
    <scope>NUCLEOTIDE SEQUENCE [LARGE SCALE GENOMIC DNA]</scope>
    <source>
        <strain evidence="8 9">MAFF 311153</strain>
    </source>
</reference>
<comment type="similarity">
    <text evidence="1 6">Belongs to the glycosyl hydrolase 13 family.</text>
</comment>
<dbReference type="RefSeq" id="WP_212813610.1">
    <property type="nucleotide sequence ID" value="NZ_AP024329.1"/>
</dbReference>
<dbReference type="EC" id="3.2.1.196" evidence="6"/>
<evidence type="ECO:0000256" key="6">
    <source>
        <dbReference type="HAMAP-Rule" id="MF_01248"/>
    </source>
</evidence>
<dbReference type="CDD" id="cd11326">
    <property type="entry name" value="AmyAc_Glg_debranch"/>
    <property type="match status" value="1"/>
</dbReference>
<evidence type="ECO:0000256" key="1">
    <source>
        <dbReference type="ARBA" id="ARBA00008061"/>
    </source>
</evidence>
<evidence type="ECO:0000256" key="4">
    <source>
        <dbReference type="ARBA" id="ARBA00023277"/>
    </source>
</evidence>
<evidence type="ECO:0000256" key="3">
    <source>
        <dbReference type="ARBA" id="ARBA00022801"/>
    </source>
</evidence>
<dbReference type="CDD" id="cd02856">
    <property type="entry name" value="E_set_GDE_Isoamylase_N"/>
    <property type="match status" value="1"/>
</dbReference>
<comment type="function">
    <text evidence="6">Removes maltotriose and maltotetraose chains that are attached by 1,6-alpha-linkage to the limit dextrin main chain, generating a debranched limit dextrin.</text>
</comment>
<organism evidence="8 9">
    <name type="scientific">Erwinia rhapontici</name>
    <name type="common">Pectobacterium rhapontici</name>
    <dbReference type="NCBI Taxonomy" id="55212"/>
    <lineage>
        <taxon>Bacteria</taxon>
        <taxon>Pseudomonadati</taxon>
        <taxon>Pseudomonadota</taxon>
        <taxon>Gammaproteobacteria</taxon>
        <taxon>Enterobacterales</taxon>
        <taxon>Erwiniaceae</taxon>
        <taxon>Erwinia</taxon>
    </lineage>
</organism>
<keyword evidence="9" id="KW-1185">Reference proteome</keyword>
<dbReference type="Gene3D" id="2.60.40.1180">
    <property type="entry name" value="Golgi alpha-mannosidase II"/>
    <property type="match status" value="1"/>
</dbReference>
<feature type="active site" description="Proton donor" evidence="6">
    <location>
        <position position="373"/>
    </location>
</feature>
<dbReference type="NCBIfam" id="NF002983">
    <property type="entry name" value="PRK03705.1"/>
    <property type="match status" value="1"/>
</dbReference>
<protein>
    <recommendedName>
        <fullName evidence="6">Glycogen debranching enzyme</fullName>
        <ecNumber evidence="6">3.2.1.196</ecNumber>
    </recommendedName>
    <alternativeName>
        <fullName evidence="6">Limit dextrin alpha-1,6-maltotetraose-hydrolase</fullName>
    </alternativeName>
</protein>
<dbReference type="InterPro" id="IPR006047">
    <property type="entry name" value="GH13_cat_dom"/>
</dbReference>
<dbReference type="Gene3D" id="2.60.40.10">
    <property type="entry name" value="Immunoglobulins"/>
    <property type="match status" value="1"/>
</dbReference>
<dbReference type="SUPFAM" id="SSF51445">
    <property type="entry name" value="(Trans)glycosidases"/>
    <property type="match status" value="1"/>
</dbReference>
<dbReference type="InterPro" id="IPR004193">
    <property type="entry name" value="Glyco_hydro_13_N"/>
</dbReference>
<dbReference type="InterPro" id="IPR013783">
    <property type="entry name" value="Ig-like_fold"/>
</dbReference>
<evidence type="ECO:0000256" key="5">
    <source>
        <dbReference type="ARBA" id="ARBA00023295"/>
    </source>
</evidence>
<proteinExistence type="inferred from homology"/>
<evidence type="ECO:0000313" key="9">
    <source>
        <dbReference type="Proteomes" id="UP000677515"/>
    </source>
</evidence>
<dbReference type="NCBIfam" id="TIGR02100">
    <property type="entry name" value="glgX_debranch"/>
    <property type="match status" value="1"/>
</dbReference>
<dbReference type="EMBL" id="AP024329">
    <property type="protein sequence ID" value="BCQ32983.1"/>
    <property type="molecule type" value="Genomic_DNA"/>
</dbReference>
<dbReference type="HAMAP" id="MF_01248">
    <property type="entry name" value="GlgX"/>
    <property type="match status" value="1"/>
</dbReference>
<feature type="site" description="Transition state stabilizer" evidence="6">
    <location>
        <position position="445"/>
    </location>
</feature>
<comment type="pathway">
    <text evidence="6">Glycan degradation; glycogen degradation.</text>
</comment>
<dbReference type="PANTHER" id="PTHR43002">
    <property type="entry name" value="GLYCOGEN DEBRANCHING ENZYME"/>
    <property type="match status" value="1"/>
</dbReference>
<dbReference type="SUPFAM" id="SSF81296">
    <property type="entry name" value="E set domains"/>
    <property type="match status" value="1"/>
</dbReference>
<evidence type="ECO:0000256" key="2">
    <source>
        <dbReference type="ARBA" id="ARBA00022600"/>
    </source>
</evidence>
<dbReference type="InterPro" id="IPR017853">
    <property type="entry name" value="GH"/>
</dbReference>